<dbReference type="Pfam" id="PF07661">
    <property type="entry name" value="MORN_2"/>
    <property type="match status" value="2"/>
</dbReference>
<evidence type="ECO:0000313" key="2">
    <source>
        <dbReference type="EMBL" id="REA63741.1"/>
    </source>
</evidence>
<evidence type="ECO:0000313" key="3">
    <source>
        <dbReference type="Proteomes" id="UP000256373"/>
    </source>
</evidence>
<keyword evidence="3" id="KW-1185">Reference proteome</keyword>
<evidence type="ECO:0008006" key="4">
    <source>
        <dbReference type="Google" id="ProtNLM"/>
    </source>
</evidence>
<dbReference type="InterPro" id="IPR008993">
    <property type="entry name" value="TIMP-like_OB-fold"/>
</dbReference>
<accession>A0A3D8YGG2</accession>
<sequence>MNFAKGIFIAVFAALLRNHASACSCVNNIRDLESTSQLDPYEFVALVKITDDQVYKESTTADYRSIGLLGIKIIELFKGVSVDKIFEGDIQTSCDMGIEKGQEWMFFGKKIDGKLTVIPCDRNAKYKDLNGFREWRSLGYTDLHALRKIYKHPVKEYRTEKRIEYYTNKQTEIEENYVDGKLDGVRKIWYPDGVLFGIQHYKMDSLHGRSSWFYPSGQIQKDDFYVNGKYAQVSRFYFKSLEPESGRNPKVQFETVFDSLGNPIISRVFSSSGSLQSESLIDLVKNTRTNIHYHENGIISEISYNKNDESSGQYIRYDENGMPLRNETMMKREE</sequence>
<reference evidence="2 3" key="1">
    <citation type="submission" date="2018-07" db="EMBL/GenBank/DDBJ databases">
        <title>Dyadobacter roseus sp. nov., isolated from rose rhizosphere soil.</title>
        <authorList>
            <person name="Chen L."/>
        </authorList>
    </citation>
    <scope>NUCLEOTIDE SEQUENCE [LARGE SCALE GENOMIC DNA]</scope>
    <source>
        <strain evidence="2 3">RS19</strain>
    </source>
</reference>
<dbReference type="EMBL" id="QNUL01000002">
    <property type="protein sequence ID" value="REA63741.1"/>
    <property type="molecule type" value="Genomic_DNA"/>
</dbReference>
<proteinExistence type="predicted"/>
<keyword evidence="1" id="KW-0732">Signal</keyword>
<dbReference type="Gene3D" id="3.90.930.1">
    <property type="match status" value="1"/>
</dbReference>
<dbReference type="SUPFAM" id="SSF82185">
    <property type="entry name" value="Histone H3 K4-specific methyltransferase SET7/9 N-terminal domain"/>
    <property type="match status" value="1"/>
</dbReference>
<dbReference type="OrthoDB" id="665360at2"/>
<name>A0A3D8YGG2_9BACT</name>
<comment type="caution">
    <text evidence="2">The sequence shown here is derived from an EMBL/GenBank/DDBJ whole genome shotgun (WGS) entry which is preliminary data.</text>
</comment>
<dbReference type="AlphaFoldDB" id="A0A3D8YGG2"/>
<protein>
    <recommendedName>
        <fullName evidence="4">Toxin-antitoxin system YwqK family antitoxin</fullName>
    </recommendedName>
</protein>
<dbReference type="InterPro" id="IPR011652">
    <property type="entry name" value="MORN_2"/>
</dbReference>
<gene>
    <name evidence="2" type="ORF">DSL64_04730</name>
</gene>
<organism evidence="2 3">
    <name type="scientific">Dyadobacter luteus</name>
    <dbReference type="NCBI Taxonomy" id="2259619"/>
    <lineage>
        <taxon>Bacteria</taxon>
        <taxon>Pseudomonadati</taxon>
        <taxon>Bacteroidota</taxon>
        <taxon>Cytophagia</taxon>
        <taxon>Cytophagales</taxon>
        <taxon>Spirosomataceae</taxon>
        <taxon>Dyadobacter</taxon>
    </lineage>
</organism>
<dbReference type="SUPFAM" id="SSF50242">
    <property type="entry name" value="TIMP-like"/>
    <property type="match status" value="1"/>
</dbReference>
<dbReference type="Proteomes" id="UP000256373">
    <property type="component" value="Unassembled WGS sequence"/>
</dbReference>
<feature type="signal peptide" evidence="1">
    <location>
        <begin position="1"/>
        <end position="22"/>
    </location>
</feature>
<evidence type="ECO:0000256" key="1">
    <source>
        <dbReference type="SAM" id="SignalP"/>
    </source>
</evidence>
<feature type="chain" id="PRO_5017578730" description="Toxin-antitoxin system YwqK family antitoxin" evidence="1">
    <location>
        <begin position="23"/>
        <end position="334"/>
    </location>
</feature>
<dbReference type="Gene3D" id="2.20.110.10">
    <property type="entry name" value="Histone H3 K4-specific methyltransferase SET7/9 N-terminal domain"/>
    <property type="match status" value="1"/>
</dbReference>
<dbReference type="Gene3D" id="2.40.50.120">
    <property type="match status" value="1"/>
</dbReference>
<dbReference type="RefSeq" id="WP_115829491.1">
    <property type="nucleotide sequence ID" value="NZ_QNUL01000002.1"/>
</dbReference>